<proteinExistence type="predicted"/>
<dbReference type="GeneID" id="93644024"/>
<evidence type="ECO:0000313" key="1">
    <source>
        <dbReference type="EMBL" id="AJI22178.1"/>
    </source>
</evidence>
<dbReference type="RefSeq" id="WP_016766258.1">
    <property type="nucleotide sequence ID" value="NZ_BCVB01000012.1"/>
</dbReference>
<sequence>MPYQKKAYLEHSAIRVKDIDWHIRFFKEALNMSIRKMDGGKDNPRQIWTIGGVQLIADPNFSGVEGRLAHLGIMVEDLEAAMEEVYKWNVTELPKGHNWVVLPDGLNLELIQAKEGSVEEALTVYPWMED</sequence>
<dbReference type="SUPFAM" id="SSF54593">
    <property type="entry name" value="Glyoxalase/Bleomycin resistance protein/Dihydroxybiphenyl dioxygenase"/>
    <property type="match status" value="1"/>
</dbReference>
<reference evidence="1 2" key="1">
    <citation type="journal article" date="2015" name="Genome Announc.">
        <title>Complete genome sequences for 35 biothreat assay-relevant bacillus species.</title>
        <authorList>
            <person name="Johnson S.L."/>
            <person name="Daligault H.E."/>
            <person name="Davenport K.W."/>
            <person name="Jaissle J."/>
            <person name="Frey K.G."/>
            <person name="Ladner J.T."/>
            <person name="Broomall S.M."/>
            <person name="Bishop-Lilly K.A."/>
            <person name="Bruce D.C."/>
            <person name="Gibbons H.S."/>
            <person name="Coyne S.R."/>
            <person name="Lo C.C."/>
            <person name="Meincke L."/>
            <person name="Munk A.C."/>
            <person name="Koroleva G.I."/>
            <person name="Rosenzweig C.N."/>
            <person name="Palacios G.F."/>
            <person name="Redden C.L."/>
            <person name="Minogue T.D."/>
            <person name="Chain P.S."/>
        </authorList>
    </citation>
    <scope>NUCLEOTIDE SEQUENCE [LARGE SCALE GENOMIC DNA]</scope>
    <source>
        <strain evidence="2">ATCC 14581 / DSM 32 / JCM 2506 / NBRC 15308 / NCIMB 9376 / NCTC 10342 / NRRL B-14308 / VKM B-512</strain>
    </source>
</reference>
<dbReference type="EMBL" id="CP009920">
    <property type="protein sequence ID" value="AJI22178.1"/>
    <property type="molecule type" value="Genomic_DNA"/>
</dbReference>
<dbReference type="AlphaFoldDB" id="A0A0B6ANH5"/>
<protein>
    <submittedName>
        <fullName evidence="1">Glyoxalase-like domain protein</fullName>
    </submittedName>
</protein>
<dbReference type="InterPro" id="IPR029068">
    <property type="entry name" value="Glyas_Bleomycin-R_OHBP_Dase"/>
</dbReference>
<accession>A0A0B6ANH5</accession>
<name>A0A0B6ANH5_PRIM2</name>
<evidence type="ECO:0000313" key="2">
    <source>
        <dbReference type="Proteomes" id="UP000031829"/>
    </source>
</evidence>
<dbReference type="Proteomes" id="UP000031829">
    <property type="component" value="Chromosome"/>
</dbReference>
<organism evidence="1 2">
    <name type="scientific">Priestia megaterium (strain ATCC 14581 / DSM 32 / CCUG 1817 / JCM 2506 / NBRC 15308 / NCIMB 9376 / NCTC 10342 / NRRL B-14308 / VKM B-512 / Ford 19)</name>
    <name type="common">Bacillus megaterium</name>
    <dbReference type="NCBI Taxonomy" id="1348623"/>
    <lineage>
        <taxon>Bacteria</taxon>
        <taxon>Bacillati</taxon>
        <taxon>Bacillota</taxon>
        <taxon>Bacilli</taxon>
        <taxon>Bacillales</taxon>
        <taxon>Bacillaceae</taxon>
        <taxon>Priestia</taxon>
    </lineage>
</organism>
<dbReference type="HOGENOM" id="CLU_163241_0_0_9"/>
<gene>
    <name evidence="1" type="ORF">BG04_519</name>
</gene>
<dbReference type="KEGG" id="bmeg:BG04_519"/>
<dbReference type="Gene3D" id="3.10.180.10">
    <property type="entry name" value="2,3-Dihydroxybiphenyl 1,2-Dioxygenase, domain 1"/>
    <property type="match status" value="1"/>
</dbReference>